<dbReference type="Proteomes" id="UP000321570">
    <property type="component" value="Unassembled WGS sequence"/>
</dbReference>
<protein>
    <submittedName>
        <fullName evidence="1">Uncharacterized protein</fullName>
    </submittedName>
</protein>
<accession>A0A564YUF2</accession>
<evidence type="ECO:0000313" key="2">
    <source>
        <dbReference type="Proteomes" id="UP000321570"/>
    </source>
</evidence>
<gene>
    <name evidence="1" type="ORF">WMSIL1_LOCUS9733</name>
</gene>
<keyword evidence="2" id="KW-1185">Reference proteome</keyword>
<organism evidence="1 2">
    <name type="scientific">Hymenolepis diminuta</name>
    <name type="common">Rat tapeworm</name>
    <dbReference type="NCBI Taxonomy" id="6216"/>
    <lineage>
        <taxon>Eukaryota</taxon>
        <taxon>Metazoa</taxon>
        <taxon>Spiralia</taxon>
        <taxon>Lophotrochozoa</taxon>
        <taxon>Platyhelminthes</taxon>
        <taxon>Cestoda</taxon>
        <taxon>Eucestoda</taxon>
        <taxon>Cyclophyllidea</taxon>
        <taxon>Hymenolepididae</taxon>
        <taxon>Hymenolepis</taxon>
    </lineage>
</organism>
<dbReference type="AlphaFoldDB" id="A0A564YUF2"/>
<dbReference type="EMBL" id="CABIJS010000410">
    <property type="protein sequence ID" value="VUZ50882.1"/>
    <property type="molecule type" value="Genomic_DNA"/>
</dbReference>
<name>A0A564YUF2_HYMDI</name>
<reference evidence="1 2" key="1">
    <citation type="submission" date="2019-07" db="EMBL/GenBank/DDBJ databases">
        <authorList>
            <person name="Jastrzebski P J."/>
            <person name="Paukszto L."/>
            <person name="Jastrzebski P J."/>
        </authorList>
    </citation>
    <scope>NUCLEOTIDE SEQUENCE [LARGE SCALE GENOMIC DNA]</scope>
    <source>
        <strain evidence="1 2">WMS-il1</strain>
    </source>
</reference>
<proteinExistence type="predicted"/>
<evidence type="ECO:0000313" key="1">
    <source>
        <dbReference type="EMBL" id="VUZ50882.1"/>
    </source>
</evidence>
<sequence length="134" mass="15758">MKNLLMEFTNIYVSILLELYSRFVNNLNFFEIWFHTVFAEWPVWSGLFGIFYKISFKCTTIIFIKIASEWIPWDQLKERMNPLLCGQSDGPKCAPSQKLREADEISINNLISQCPLELTQGEVLYFKQQNSSFI</sequence>